<reference evidence="9 10" key="1">
    <citation type="journal article" date="2015" name="Nature">
        <title>rRNA introns, odd ribosomes, and small enigmatic genomes across a large radiation of phyla.</title>
        <authorList>
            <person name="Brown C.T."/>
            <person name="Hug L.A."/>
            <person name="Thomas B.C."/>
            <person name="Sharon I."/>
            <person name="Castelle C.J."/>
            <person name="Singh A."/>
            <person name="Wilkins M.J."/>
            <person name="Williams K.H."/>
            <person name="Banfield J.F."/>
        </authorList>
    </citation>
    <scope>NUCLEOTIDE SEQUENCE [LARGE SCALE GENOMIC DNA]</scope>
</reference>
<dbReference type="InterPro" id="IPR036291">
    <property type="entry name" value="NAD(P)-bd_dom_sf"/>
</dbReference>
<evidence type="ECO:0000256" key="3">
    <source>
        <dbReference type="ARBA" id="ARBA00022448"/>
    </source>
</evidence>
<dbReference type="InterPro" id="IPR003148">
    <property type="entry name" value="RCK_N"/>
</dbReference>
<dbReference type="PANTHER" id="PTHR42751">
    <property type="entry name" value="SODIUM/HYDROGEN EXCHANGER FAMILY/TRKA DOMAIN PROTEIN"/>
    <property type="match status" value="1"/>
</dbReference>
<protein>
    <recommendedName>
        <fullName evidence="8">RCK N-terminal domain-containing protein</fullName>
    </recommendedName>
</protein>
<dbReference type="EMBL" id="LBXN01000037">
    <property type="protein sequence ID" value="KKR32611.1"/>
    <property type="molecule type" value="Genomic_DNA"/>
</dbReference>
<dbReference type="GO" id="GO:0016020">
    <property type="term" value="C:membrane"/>
    <property type="evidence" value="ECO:0007669"/>
    <property type="project" value="UniProtKB-SubCell"/>
</dbReference>
<gene>
    <name evidence="9" type="ORF">UT63_C0037G0001</name>
</gene>
<feature type="transmembrane region" description="Helical" evidence="7">
    <location>
        <begin position="145"/>
        <end position="168"/>
    </location>
</feature>
<dbReference type="InterPro" id="IPR038770">
    <property type="entry name" value="Na+/solute_symporter_sf"/>
</dbReference>
<feature type="domain" description="RCK N-terminal" evidence="8">
    <location>
        <begin position="414"/>
        <end position="530"/>
    </location>
</feature>
<accession>A0A0G0Q5K1</accession>
<keyword evidence="5 7" id="KW-1133">Transmembrane helix</keyword>
<evidence type="ECO:0000313" key="9">
    <source>
        <dbReference type="EMBL" id="KKR32611.1"/>
    </source>
</evidence>
<dbReference type="Pfam" id="PF00999">
    <property type="entry name" value="Na_H_Exchanger"/>
    <property type="match status" value="1"/>
</dbReference>
<dbReference type="PANTHER" id="PTHR42751:SF3">
    <property type="entry name" value="SODIUM_GLUTAMATE SYMPORTER"/>
    <property type="match status" value="1"/>
</dbReference>
<organism evidence="9 10">
    <name type="scientific">Candidatus Gottesmanbacteria bacterium GW2011_GWC2_39_8</name>
    <dbReference type="NCBI Taxonomy" id="1618450"/>
    <lineage>
        <taxon>Bacteria</taxon>
        <taxon>Candidatus Gottesmaniibacteriota</taxon>
    </lineage>
</organism>
<evidence type="ECO:0000256" key="6">
    <source>
        <dbReference type="ARBA" id="ARBA00023136"/>
    </source>
</evidence>
<comment type="caution">
    <text evidence="9">The sequence shown here is derived from an EMBL/GenBank/DDBJ whole genome shotgun (WGS) entry which is preliminary data.</text>
</comment>
<comment type="similarity">
    <text evidence="2">Belongs to the monovalent cation:proton antiporter 2 (CPA2) transporter (TC 2.A.37) family.</text>
</comment>
<keyword evidence="4 7" id="KW-0812">Transmembrane</keyword>
<feature type="transmembrane region" description="Helical" evidence="7">
    <location>
        <begin position="274"/>
        <end position="291"/>
    </location>
</feature>
<feature type="transmembrane region" description="Helical" evidence="7">
    <location>
        <begin position="84"/>
        <end position="108"/>
    </location>
</feature>
<feature type="transmembrane region" description="Helical" evidence="7">
    <location>
        <begin position="114"/>
        <end position="133"/>
    </location>
</feature>
<feature type="transmembrane region" description="Helical" evidence="7">
    <location>
        <begin position="6"/>
        <end position="22"/>
    </location>
</feature>
<feature type="transmembrane region" description="Helical" evidence="7">
    <location>
        <begin position="360"/>
        <end position="382"/>
    </location>
</feature>
<evidence type="ECO:0000256" key="1">
    <source>
        <dbReference type="ARBA" id="ARBA00004141"/>
    </source>
</evidence>
<evidence type="ECO:0000256" key="4">
    <source>
        <dbReference type="ARBA" id="ARBA00022692"/>
    </source>
</evidence>
<dbReference type="InterPro" id="IPR006153">
    <property type="entry name" value="Cation/H_exchanger_TM"/>
</dbReference>
<keyword evidence="3" id="KW-0813">Transport</keyword>
<evidence type="ECO:0000256" key="2">
    <source>
        <dbReference type="ARBA" id="ARBA00005551"/>
    </source>
</evidence>
<proteinExistence type="inferred from homology"/>
<feature type="transmembrane region" description="Helical" evidence="7">
    <location>
        <begin position="29"/>
        <end position="47"/>
    </location>
</feature>
<evidence type="ECO:0000256" key="5">
    <source>
        <dbReference type="ARBA" id="ARBA00022989"/>
    </source>
</evidence>
<dbReference type="GO" id="GO:1902600">
    <property type="term" value="P:proton transmembrane transport"/>
    <property type="evidence" value="ECO:0007669"/>
    <property type="project" value="InterPro"/>
</dbReference>
<name>A0A0G0Q5K1_9BACT</name>
<dbReference type="AlphaFoldDB" id="A0A0G0Q5K1"/>
<feature type="transmembrane region" description="Helical" evidence="7">
    <location>
        <begin position="221"/>
        <end position="237"/>
    </location>
</feature>
<evidence type="ECO:0000259" key="8">
    <source>
        <dbReference type="PROSITE" id="PS51201"/>
    </source>
</evidence>
<dbReference type="Pfam" id="PF02254">
    <property type="entry name" value="TrkA_N"/>
    <property type="match status" value="1"/>
</dbReference>
<comment type="subcellular location">
    <subcellularLocation>
        <location evidence="1">Membrane</location>
        <topology evidence="1">Multi-pass membrane protein</topology>
    </subcellularLocation>
</comment>
<feature type="transmembrane region" description="Helical" evidence="7">
    <location>
        <begin position="330"/>
        <end position="354"/>
    </location>
</feature>
<feature type="transmembrane region" description="Helical" evidence="7">
    <location>
        <begin position="53"/>
        <end position="72"/>
    </location>
</feature>
<dbReference type="GO" id="GO:0006813">
    <property type="term" value="P:potassium ion transport"/>
    <property type="evidence" value="ECO:0007669"/>
    <property type="project" value="InterPro"/>
</dbReference>
<feature type="transmembrane region" description="Helical" evidence="7">
    <location>
        <begin position="188"/>
        <end position="209"/>
    </location>
</feature>
<evidence type="ECO:0000256" key="7">
    <source>
        <dbReference type="SAM" id="Phobius"/>
    </source>
</evidence>
<sequence length="569" mass="62689">MTFAQSLLLILVTAFAGGYIAHKLRLSQIVGYVLGGVVISVVMNKYIIQNEILPSIAEMGVALLMFTLGLEFTLRRLKHVGEVVIFGSIIQIIVTIILSIIFLTFFGFDFYNSLFLGSAFSLSSTALVVKILSDKGELDTLPGEISAGWLLIQDIATLPMIVLLPAMARFSISGSSSLSLFIDLSRSVLFSFGAIAFIFILGRMAVPFIVGKVADFRNRELLLIVSVALCLFFAFLSEALGLSFAIGAFLSGVILASSSAQHAIFAEVRPLRDIFSIVFFVSLGFLVRLDFVSSNLFMIMAITAFVIFIKFIASFFIVNFLGYHPKTSTLVGLSLVSVGEFAFILGRLGINLHIISENSYYTIISVAILSLIVSPPLLTHAYSFYNKIKKYRVFDIISPHSISKNENNGMKEFSGHVVILGHGRVGKYIGRALEMASIPYVVVDYNHHTVKSLREKGTDVIYGDPAEIDVLSFARVDLAKVVIVAIPDRYTQEMILTNIFSMSPGTRVICRTHFEEDQKRLKSLGVETVIQPEFEAALSISHKLLDAFGNNRDEIDGKIKRLKIEHGLG</sequence>
<feature type="transmembrane region" description="Helical" evidence="7">
    <location>
        <begin position="243"/>
        <end position="265"/>
    </location>
</feature>
<dbReference type="Gene3D" id="1.20.1530.20">
    <property type="match status" value="1"/>
</dbReference>
<dbReference type="GO" id="GO:0015297">
    <property type="term" value="F:antiporter activity"/>
    <property type="evidence" value="ECO:0007669"/>
    <property type="project" value="InterPro"/>
</dbReference>
<dbReference type="Gene3D" id="3.40.50.720">
    <property type="entry name" value="NAD(P)-binding Rossmann-like Domain"/>
    <property type="match status" value="1"/>
</dbReference>
<keyword evidence="6 7" id="KW-0472">Membrane</keyword>
<dbReference type="SUPFAM" id="SSF51735">
    <property type="entry name" value="NAD(P)-binding Rossmann-fold domains"/>
    <property type="match status" value="1"/>
</dbReference>
<dbReference type="PROSITE" id="PS51201">
    <property type="entry name" value="RCK_N"/>
    <property type="match status" value="1"/>
</dbReference>
<dbReference type="Proteomes" id="UP000034539">
    <property type="component" value="Unassembled WGS sequence"/>
</dbReference>
<evidence type="ECO:0000313" key="10">
    <source>
        <dbReference type="Proteomes" id="UP000034539"/>
    </source>
</evidence>
<feature type="transmembrane region" description="Helical" evidence="7">
    <location>
        <begin position="297"/>
        <end position="318"/>
    </location>
</feature>